<comment type="subcellular location">
    <subcellularLocation>
        <location evidence="1">Membrane</location>
    </subcellularLocation>
</comment>
<accession>A0A2W5MVE5</accession>
<sequence>MSLGERFCRVFRALWFFIQLAVVVCAAIWIATQKGVVDIVWNNYSISLQLGIFLLGLTLFLLAALSVFRLIGTIVSLPKNFSRNRQERARAKGFQSLTRGFVAIAAGDAKKATQYAKEVRNLLPDERGLPLLLEAQAARLRGEESAARISFEKLLEDKDAAFFGVRGLLKSSLDEGDSMKALGYAKAALEQNPKQPWILKSVYDLELQNRQWEAASRTLDKVKRHKVLDIVQANSDEVALLLLLAEQDRLGGDESACLKKIERAVKIDPTFVPAVVRLAEYYLSQGKSGKVSSLVERAWRINPHPELIALWDRIAPETKASDPMRRMRWFEKLVAIKPDSADGQIAAAKVAMEAGLWGEAKAYLTVAENLRPSSQVFRVRADLEDLSTKNAASVKYWLEKAAQATPDPVWYCSLTGHIYESWSPVAEPHGSFNTIKWGHPLLQPFGTARSMMGSWKDPLLIDNA</sequence>
<evidence type="ECO:0000256" key="6">
    <source>
        <dbReference type="ARBA" id="ARBA00023136"/>
    </source>
</evidence>
<evidence type="ECO:0000256" key="1">
    <source>
        <dbReference type="ARBA" id="ARBA00004370"/>
    </source>
</evidence>
<evidence type="ECO:0000259" key="8">
    <source>
        <dbReference type="Pfam" id="PF07219"/>
    </source>
</evidence>
<evidence type="ECO:0000256" key="5">
    <source>
        <dbReference type="ARBA" id="ARBA00022989"/>
    </source>
</evidence>
<dbReference type="SUPFAM" id="SSF48452">
    <property type="entry name" value="TPR-like"/>
    <property type="match status" value="1"/>
</dbReference>
<evidence type="ECO:0000256" key="7">
    <source>
        <dbReference type="SAM" id="Phobius"/>
    </source>
</evidence>
<protein>
    <submittedName>
        <fullName evidence="9">Heme biosynthesis protein HemY</fullName>
    </submittedName>
</protein>
<proteinExistence type="predicted"/>
<keyword evidence="2 7" id="KW-0812">Transmembrane</keyword>
<dbReference type="Gene3D" id="1.25.40.10">
    <property type="entry name" value="Tetratricopeptide repeat domain"/>
    <property type="match status" value="1"/>
</dbReference>
<evidence type="ECO:0000256" key="3">
    <source>
        <dbReference type="ARBA" id="ARBA00022737"/>
    </source>
</evidence>
<feature type="domain" description="HemY N-terminal" evidence="8">
    <location>
        <begin position="35"/>
        <end position="142"/>
    </location>
</feature>
<dbReference type="InterPro" id="IPR011990">
    <property type="entry name" value="TPR-like_helical_dom_sf"/>
</dbReference>
<dbReference type="PANTHER" id="PTHR45586:SF1">
    <property type="entry name" value="LIPOPOLYSACCHARIDE ASSEMBLY PROTEIN B"/>
    <property type="match status" value="1"/>
</dbReference>
<name>A0A2W5MVE5_9BACT</name>
<keyword evidence="4" id="KW-0802">TPR repeat</keyword>
<dbReference type="InterPro" id="IPR010817">
    <property type="entry name" value="HemY_N"/>
</dbReference>
<dbReference type="PANTHER" id="PTHR45586">
    <property type="entry name" value="TPR REPEAT-CONTAINING PROTEIN PA4667"/>
    <property type="match status" value="1"/>
</dbReference>
<evidence type="ECO:0000313" key="9">
    <source>
        <dbReference type="EMBL" id="PZQ45261.1"/>
    </source>
</evidence>
<dbReference type="Pfam" id="PF07219">
    <property type="entry name" value="HemY_N"/>
    <property type="match status" value="1"/>
</dbReference>
<feature type="transmembrane region" description="Helical" evidence="7">
    <location>
        <begin position="52"/>
        <end position="77"/>
    </location>
</feature>
<dbReference type="EMBL" id="QFQB01000056">
    <property type="protein sequence ID" value="PZQ45261.1"/>
    <property type="molecule type" value="Genomic_DNA"/>
</dbReference>
<dbReference type="Proteomes" id="UP000249417">
    <property type="component" value="Unassembled WGS sequence"/>
</dbReference>
<keyword evidence="6 7" id="KW-0472">Membrane</keyword>
<dbReference type="GO" id="GO:0016020">
    <property type="term" value="C:membrane"/>
    <property type="evidence" value="ECO:0007669"/>
    <property type="project" value="UniProtKB-SubCell"/>
</dbReference>
<reference evidence="9 10" key="1">
    <citation type="submission" date="2017-08" db="EMBL/GenBank/DDBJ databases">
        <title>Infants hospitalized years apart are colonized by the same room-sourced microbial strains.</title>
        <authorList>
            <person name="Brooks B."/>
            <person name="Olm M.R."/>
            <person name="Firek B.A."/>
            <person name="Baker R."/>
            <person name="Thomas B.C."/>
            <person name="Morowitz M.J."/>
            <person name="Banfield J.F."/>
        </authorList>
    </citation>
    <scope>NUCLEOTIDE SEQUENCE [LARGE SCALE GENOMIC DNA]</scope>
    <source>
        <strain evidence="9">S2_005_002_R2_29</strain>
    </source>
</reference>
<dbReference type="AlphaFoldDB" id="A0A2W5MVE5"/>
<keyword evidence="3" id="KW-0677">Repeat</keyword>
<dbReference type="SUPFAM" id="SSF81901">
    <property type="entry name" value="HCP-like"/>
    <property type="match status" value="1"/>
</dbReference>
<evidence type="ECO:0000256" key="4">
    <source>
        <dbReference type="ARBA" id="ARBA00022803"/>
    </source>
</evidence>
<organism evidence="9 10">
    <name type="scientific">Micavibrio aeruginosavorus</name>
    <dbReference type="NCBI Taxonomy" id="349221"/>
    <lineage>
        <taxon>Bacteria</taxon>
        <taxon>Pseudomonadati</taxon>
        <taxon>Bdellovibrionota</taxon>
        <taxon>Bdellovibrionia</taxon>
        <taxon>Bdellovibrionales</taxon>
        <taxon>Pseudobdellovibrionaceae</taxon>
        <taxon>Micavibrio</taxon>
    </lineage>
</organism>
<gene>
    <name evidence="9" type="ORF">DI551_07905</name>
</gene>
<feature type="transmembrane region" description="Helical" evidence="7">
    <location>
        <begin position="12"/>
        <end position="32"/>
    </location>
</feature>
<keyword evidence="5 7" id="KW-1133">Transmembrane helix</keyword>
<comment type="caution">
    <text evidence="9">The sequence shown here is derived from an EMBL/GenBank/DDBJ whole genome shotgun (WGS) entry which is preliminary data.</text>
</comment>
<evidence type="ECO:0000313" key="10">
    <source>
        <dbReference type="Proteomes" id="UP000249417"/>
    </source>
</evidence>
<dbReference type="InterPro" id="IPR051012">
    <property type="entry name" value="CellSynth/LPSAsmb/PSIAsmb"/>
</dbReference>
<evidence type="ECO:0000256" key="2">
    <source>
        <dbReference type="ARBA" id="ARBA00022692"/>
    </source>
</evidence>